<dbReference type="Pfam" id="PF07534">
    <property type="entry name" value="TLD"/>
    <property type="match status" value="1"/>
</dbReference>
<keyword evidence="5" id="KW-1185">Reference proteome</keyword>
<evidence type="ECO:0000256" key="1">
    <source>
        <dbReference type="ARBA" id="ARBA00009540"/>
    </source>
</evidence>
<comment type="similarity">
    <text evidence="1">Belongs to the OXR1 family.</text>
</comment>
<dbReference type="PROSITE" id="PS51886">
    <property type="entry name" value="TLDC"/>
    <property type="match status" value="1"/>
</dbReference>
<dbReference type="SMART" id="SM00584">
    <property type="entry name" value="TLDc"/>
    <property type="match status" value="1"/>
</dbReference>
<organism evidence="4 5">
    <name type="scientific">Stentor coeruleus</name>
    <dbReference type="NCBI Taxonomy" id="5963"/>
    <lineage>
        <taxon>Eukaryota</taxon>
        <taxon>Sar</taxon>
        <taxon>Alveolata</taxon>
        <taxon>Ciliophora</taxon>
        <taxon>Postciliodesmatophora</taxon>
        <taxon>Heterotrichea</taxon>
        <taxon>Heterotrichida</taxon>
        <taxon>Stentoridae</taxon>
        <taxon>Stentor</taxon>
    </lineage>
</organism>
<dbReference type="CDD" id="cd00118">
    <property type="entry name" value="LysM"/>
    <property type="match status" value="1"/>
</dbReference>
<comment type="caution">
    <text evidence="4">The sequence shown here is derived from an EMBL/GenBank/DDBJ whole genome shotgun (WGS) entry which is preliminary data.</text>
</comment>
<feature type="domain" description="TLDc" evidence="3">
    <location>
        <begin position="299"/>
        <end position="460"/>
    </location>
</feature>
<dbReference type="Pfam" id="PF01476">
    <property type="entry name" value="LysM"/>
    <property type="match status" value="1"/>
</dbReference>
<evidence type="ECO:0008006" key="6">
    <source>
        <dbReference type="Google" id="ProtNLM"/>
    </source>
</evidence>
<accession>A0A1R2AWB3</accession>
<dbReference type="Gene3D" id="3.10.350.10">
    <property type="entry name" value="LysM domain"/>
    <property type="match status" value="1"/>
</dbReference>
<dbReference type="SMART" id="SM00257">
    <property type="entry name" value="LysM"/>
    <property type="match status" value="1"/>
</dbReference>
<name>A0A1R2AWB3_9CILI</name>
<dbReference type="InterPro" id="IPR006571">
    <property type="entry name" value="TLDc_dom"/>
</dbReference>
<sequence>MNTDTYTVQENDSLISLSLKFDIPLYSLLRDNQLSEDSIICPGMILKLSKVTAKEQIIVYEQPKLDLNKAVVLYCSNEGDIKGILSYNEYVCIFTPDCFQNFMCIIKTSGGTKELESLDYHQCIDLKDIIEVSLVEYPGYDSDCRLQDNLYLKIILKMSNDQKDSKRHIPKANMYFRFYTQHSSRNTSVYEGLKENALCFFAAFRISLEQRDMKVRQSCTEVTHFMKSDHPLVILRAQYLIYCKNLVNWDVYISQALNSVQHAQIHPHIDSPLKSTAYAIVSEGEENTEYLPALSENSKIFNDSMILQVVSKLPKYLRFRDWDLIYSTDNHGWSLNTFYRNSETYGSNILIIKDQSHSVFGAFASQGWVHSKQYYGNGECFLFSFGTQEIIKCYFATLDNDYYMRSDSECLIMGGGTDSSIYLNQDLTKGYSGKSQTFDNEVLSATSDFMILNIEVWGLV</sequence>
<dbReference type="AlphaFoldDB" id="A0A1R2AWB3"/>
<evidence type="ECO:0000313" key="5">
    <source>
        <dbReference type="Proteomes" id="UP000187209"/>
    </source>
</evidence>
<proteinExistence type="inferred from homology"/>
<feature type="domain" description="LysM" evidence="2">
    <location>
        <begin position="4"/>
        <end position="48"/>
    </location>
</feature>
<dbReference type="InterPro" id="IPR018392">
    <property type="entry name" value="LysM"/>
</dbReference>
<protein>
    <recommendedName>
        <fullName evidence="6">LysM domain-containing protein</fullName>
    </recommendedName>
</protein>
<evidence type="ECO:0000259" key="3">
    <source>
        <dbReference type="PROSITE" id="PS51886"/>
    </source>
</evidence>
<evidence type="ECO:0000259" key="2">
    <source>
        <dbReference type="PROSITE" id="PS51782"/>
    </source>
</evidence>
<dbReference type="PROSITE" id="PS51782">
    <property type="entry name" value="LYSM"/>
    <property type="match status" value="1"/>
</dbReference>
<reference evidence="4 5" key="1">
    <citation type="submission" date="2016-11" db="EMBL/GenBank/DDBJ databases">
        <title>The macronuclear genome of Stentor coeruleus: a giant cell with tiny introns.</title>
        <authorList>
            <person name="Slabodnick M."/>
            <person name="Ruby J.G."/>
            <person name="Reiff S.B."/>
            <person name="Swart E.C."/>
            <person name="Gosai S."/>
            <person name="Prabakaran S."/>
            <person name="Witkowska E."/>
            <person name="Larue G.E."/>
            <person name="Fisher S."/>
            <person name="Freeman R.M."/>
            <person name="Gunawardena J."/>
            <person name="Chu W."/>
            <person name="Stover N.A."/>
            <person name="Gregory B.D."/>
            <person name="Nowacki M."/>
            <person name="Derisi J."/>
            <person name="Roy S.W."/>
            <person name="Marshall W.F."/>
            <person name="Sood P."/>
        </authorList>
    </citation>
    <scope>NUCLEOTIDE SEQUENCE [LARGE SCALE GENOMIC DNA]</scope>
    <source>
        <strain evidence="4">WM001</strain>
    </source>
</reference>
<dbReference type="OrthoDB" id="26679at2759"/>
<gene>
    <name evidence="4" type="ORF">SteCoe_33604</name>
</gene>
<dbReference type="PANTHER" id="PTHR23354">
    <property type="entry name" value="NUCLEOLAR PROTEIN 7/ESTROGEN RECEPTOR COACTIVATOR-RELATED"/>
    <property type="match status" value="1"/>
</dbReference>
<dbReference type="InterPro" id="IPR036779">
    <property type="entry name" value="LysM_dom_sf"/>
</dbReference>
<dbReference type="SUPFAM" id="SSF54106">
    <property type="entry name" value="LysM domain"/>
    <property type="match status" value="1"/>
</dbReference>
<evidence type="ECO:0000313" key="4">
    <source>
        <dbReference type="EMBL" id="OMJ68829.1"/>
    </source>
</evidence>
<dbReference type="Proteomes" id="UP000187209">
    <property type="component" value="Unassembled WGS sequence"/>
</dbReference>
<dbReference type="EMBL" id="MPUH01001275">
    <property type="protein sequence ID" value="OMJ68829.1"/>
    <property type="molecule type" value="Genomic_DNA"/>
</dbReference>